<dbReference type="GO" id="GO:0005525">
    <property type="term" value="F:GTP binding"/>
    <property type="evidence" value="ECO:0007669"/>
    <property type="project" value="InterPro"/>
</dbReference>
<dbReference type="InterPro" id="IPR027417">
    <property type="entry name" value="P-loop_NTPase"/>
</dbReference>
<dbReference type="InterPro" id="IPR050860">
    <property type="entry name" value="FeoB_GTPase"/>
</dbReference>
<organism evidence="2">
    <name type="scientific">uncultured Sporomusa sp</name>
    <dbReference type="NCBI Taxonomy" id="307249"/>
    <lineage>
        <taxon>Bacteria</taxon>
        <taxon>Bacillati</taxon>
        <taxon>Bacillota</taxon>
        <taxon>Negativicutes</taxon>
        <taxon>Selenomonadales</taxon>
        <taxon>Sporomusaceae</taxon>
        <taxon>Sporomusa</taxon>
        <taxon>environmental samples</taxon>
    </lineage>
</organism>
<reference evidence="2" key="1">
    <citation type="submission" date="2016-08" db="EMBL/GenBank/DDBJ databases">
        <authorList>
            <person name="Seilhamer J.J."/>
        </authorList>
    </citation>
    <scope>NUCLEOTIDE SEQUENCE</scope>
    <source>
        <strain evidence="2">86</strain>
    </source>
</reference>
<dbReference type="Gene3D" id="1.10.287.1770">
    <property type="match status" value="1"/>
</dbReference>
<protein>
    <submittedName>
        <fullName evidence="2">Ferrous iron transport protein B</fullName>
    </submittedName>
</protein>
<dbReference type="PANTHER" id="PTHR43185:SF1">
    <property type="entry name" value="FE(2+) TRANSPORTER FEOB"/>
    <property type="match status" value="1"/>
</dbReference>
<dbReference type="Gene3D" id="3.40.50.300">
    <property type="entry name" value="P-loop containing nucleotide triphosphate hydrolases"/>
    <property type="match status" value="1"/>
</dbReference>
<dbReference type="PANTHER" id="PTHR43185">
    <property type="entry name" value="FERROUS IRON TRANSPORT PROTEIN B"/>
    <property type="match status" value="1"/>
</dbReference>
<feature type="domain" description="FeoB-type G" evidence="1">
    <location>
        <begin position="24"/>
        <end position="186"/>
    </location>
</feature>
<evidence type="ECO:0000259" key="1">
    <source>
        <dbReference type="PROSITE" id="PS51711"/>
    </source>
</evidence>
<dbReference type="CDD" id="cd01879">
    <property type="entry name" value="FeoB"/>
    <property type="match status" value="1"/>
</dbReference>
<dbReference type="GO" id="GO:0005886">
    <property type="term" value="C:plasma membrane"/>
    <property type="evidence" value="ECO:0007669"/>
    <property type="project" value="TreeGrafter"/>
</dbReference>
<gene>
    <name evidence="2" type="primary">feoB</name>
    <name evidence="2" type="ORF">KL86SPO_31057</name>
</gene>
<dbReference type="SUPFAM" id="SSF52540">
    <property type="entry name" value="P-loop containing nucleoside triphosphate hydrolases"/>
    <property type="match status" value="1"/>
</dbReference>
<dbReference type="FunFam" id="3.40.50.300:FF:000969">
    <property type="entry name" value="Ferrous iron transporter B"/>
    <property type="match status" value="1"/>
</dbReference>
<evidence type="ECO:0000313" key="2">
    <source>
        <dbReference type="EMBL" id="SCM80879.1"/>
    </source>
</evidence>
<dbReference type="GO" id="GO:0015093">
    <property type="term" value="F:ferrous iron transmembrane transporter activity"/>
    <property type="evidence" value="ECO:0007669"/>
    <property type="project" value="TreeGrafter"/>
</dbReference>
<sequence>MAQVIVPARKVLREQFGIHTNPGQFIVALAGNPNVGKSTVFNALTGLRQHTGNWPGKTVDNAQGTFSYNSRSFLLVDLPGTYSIMAHTAEEQIARDFICFGRPDVTLVVVDATCLERNLNLALQIMEITSKVVVCVNLMDEARKKQIQVNISLLEKELGVPVVATAARQNEGLNHLLAALYRIATGECKTHHKQLQYSPEVEAAIAQLLPNIERHIDKRLNARWVALRLLDGDRAFIESIALHLQLSGNPVVREAVQ</sequence>
<dbReference type="Pfam" id="PF02421">
    <property type="entry name" value="FeoB_N"/>
    <property type="match status" value="1"/>
</dbReference>
<name>A0A212LTZ4_9FIRM</name>
<accession>A0A212LTZ4</accession>
<dbReference type="InterPro" id="IPR030389">
    <property type="entry name" value="G_FEOB_dom"/>
</dbReference>
<dbReference type="Pfam" id="PF17910">
    <property type="entry name" value="FeoB_Cyto"/>
    <property type="match status" value="1"/>
</dbReference>
<dbReference type="EMBL" id="FMJE01000003">
    <property type="protein sequence ID" value="SCM80879.1"/>
    <property type="molecule type" value="Genomic_DNA"/>
</dbReference>
<dbReference type="AlphaFoldDB" id="A0A212LTZ4"/>
<proteinExistence type="predicted"/>
<dbReference type="InterPro" id="IPR041069">
    <property type="entry name" value="FeoB_Cyto"/>
</dbReference>
<dbReference type="RefSeq" id="WP_288184075.1">
    <property type="nucleotide sequence ID" value="NZ_LT608335.1"/>
</dbReference>
<dbReference type="PROSITE" id="PS51711">
    <property type="entry name" value="G_FEOB"/>
    <property type="match status" value="1"/>
</dbReference>